<keyword evidence="2" id="KW-0401">Integrin</keyword>
<dbReference type="PANTHER" id="PTHR11905:SF158">
    <property type="entry name" value="DISINTEGRIN AND METALLOPROTEINASE DOMAIN-CONTAINING PROTEIN 18"/>
    <property type="match status" value="1"/>
</dbReference>
<dbReference type="GO" id="GO:0007229">
    <property type="term" value="P:integrin-mediated signaling pathway"/>
    <property type="evidence" value="ECO:0007669"/>
    <property type="project" value="UniProtKB-KW"/>
</dbReference>
<dbReference type="GO" id="GO:0007155">
    <property type="term" value="P:cell adhesion"/>
    <property type="evidence" value="ECO:0007669"/>
    <property type="project" value="TreeGrafter"/>
</dbReference>
<evidence type="ECO:0000313" key="3">
    <source>
        <dbReference type="Proteomes" id="UP000386466"/>
    </source>
</evidence>
<evidence type="ECO:0000313" key="2">
    <source>
        <dbReference type="EMBL" id="VFV27522.1"/>
    </source>
</evidence>
<feature type="transmembrane region" description="Helical" evidence="1">
    <location>
        <begin position="54"/>
        <end position="74"/>
    </location>
</feature>
<keyword evidence="1" id="KW-0812">Transmembrane</keyword>
<reference evidence="2 3" key="1">
    <citation type="submission" date="2019-01" db="EMBL/GenBank/DDBJ databases">
        <authorList>
            <person name="Alioto T."/>
            <person name="Alioto T."/>
        </authorList>
    </citation>
    <scope>NUCLEOTIDE SEQUENCE [LARGE SCALE GENOMIC DNA]</scope>
</reference>
<proteinExistence type="predicted"/>
<name>A0A485NBS7_LYNPA</name>
<dbReference type="Proteomes" id="UP000386466">
    <property type="component" value="Unassembled WGS sequence"/>
</dbReference>
<dbReference type="AlphaFoldDB" id="A0A485NBS7"/>
<dbReference type="GO" id="GO:0007339">
    <property type="term" value="P:binding of sperm to zona pellucida"/>
    <property type="evidence" value="ECO:0007669"/>
    <property type="project" value="TreeGrafter"/>
</dbReference>
<keyword evidence="3" id="KW-1185">Reference proteome</keyword>
<protein>
    <submittedName>
        <fullName evidence="2">Disintegrin and metalloproteinase</fullName>
    </submittedName>
</protein>
<dbReference type="GO" id="GO:0008584">
    <property type="term" value="P:male gonad development"/>
    <property type="evidence" value="ECO:0007669"/>
    <property type="project" value="TreeGrafter"/>
</dbReference>
<dbReference type="GO" id="GO:0005886">
    <property type="term" value="C:plasma membrane"/>
    <property type="evidence" value="ECO:0007669"/>
    <property type="project" value="TreeGrafter"/>
</dbReference>
<accession>A0A485NBS7</accession>
<dbReference type="PANTHER" id="PTHR11905">
    <property type="entry name" value="ADAM A DISINTEGRIN AND METALLOPROTEASE DOMAIN"/>
    <property type="match status" value="1"/>
</dbReference>
<keyword evidence="1" id="KW-0472">Membrane</keyword>
<feature type="non-terminal residue" evidence="2">
    <location>
        <position position="1"/>
    </location>
</feature>
<gene>
    <name evidence="2" type="ORF">LYPA_23C000913</name>
</gene>
<evidence type="ECO:0000256" key="1">
    <source>
        <dbReference type="SAM" id="Phobius"/>
    </source>
</evidence>
<organism evidence="2 3">
    <name type="scientific">Lynx pardinus</name>
    <name type="common">Iberian lynx</name>
    <name type="synonym">Felis pardina</name>
    <dbReference type="NCBI Taxonomy" id="191816"/>
    <lineage>
        <taxon>Eukaryota</taxon>
        <taxon>Metazoa</taxon>
        <taxon>Chordata</taxon>
        <taxon>Craniata</taxon>
        <taxon>Vertebrata</taxon>
        <taxon>Euteleostomi</taxon>
        <taxon>Mammalia</taxon>
        <taxon>Eutheria</taxon>
        <taxon>Laurasiatheria</taxon>
        <taxon>Carnivora</taxon>
        <taxon>Feliformia</taxon>
        <taxon>Felidae</taxon>
        <taxon>Felinae</taxon>
        <taxon>Lynx</taxon>
    </lineage>
</organism>
<dbReference type="EMBL" id="CAAGRJ010010036">
    <property type="protein sequence ID" value="VFV27522.1"/>
    <property type="molecule type" value="Genomic_DNA"/>
</dbReference>
<sequence length="106" mass="12312">ICNNLGNCHCFPGHRPPYCEFQIGSPGGSIDDGNVQKSDIIFIEEGYNAQQNNWLILSFYIVLPFIIIFTIMIMKRNEMRKSCNRQNAEYEGLFLAYCSKSKFWLF</sequence>
<keyword evidence="1" id="KW-1133">Transmembrane helix</keyword>